<dbReference type="NCBIfam" id="TIGR01023">
    <property type="entry name" value="rpmG_bact"/>
    <property type="match status" value="1"/>
</dbReference>
<evidence type="ECO:0000256" key="4">
    <source>
        <dbReference type="ARBA" id="ARBA00035176"/>
    </source>
</evidence>
<evidence type="ECO:0000256" key="1">
    <source>
        <dbReference type="ARBA" id="ARBA00007596"/>
    </source>
</evidence>
<dbReference type="GO" id="GO:1990904">
    <property type="term" value="C:ribonucleoprotein complex"/>
    <property type="evidence" value="ECO:0007669"/>
    <property type="project" value="UniProtKB-KW"/>
</dbReference>
<gene>
    <name evidence="5 6" type="primary">rpmG</name>
    <name evidence="6" type="ORF">M9R32_10655</name>
</gene>
<organism evidence="6 7">
    <name type="scientific">Paenisporosarcina quisquiliarum</name>
    <dbReference type="NCBI Taxonomy" id="365346"/>
    <lineage>
        <taxon>Bacteria</taxon>
        <taxon>Bacillati</taxon>
        <taxon>Bacillota</taxon>
        <taxon>Bacilli</taxon>
        <taxon>Bacillales</taxon>
        <taxon>Caryophanaceae</taxon>
        <taxon>Paenisporosarcina</taxon>
    </lineage>
</organism>
<dbReference type="GO" id="GO:0006412">
    <property type="term" value="P:translation"/>
    <property type="evidence" value="ECO:0007669"/>
    <property type="project" value="UniProtKB-UniRule"/>
</dbReference>
<keyword evidence="2 5" id="KW-0689">Ribosomal protein</keyword>
<evidence type="ECO:0000256" key="3">
    <source>
        <dbReference type="ARBA" id="ARBA00023274"/>
    </source>
</evidence>
<evidence type="ECO:0000256" key="2">
    <source>
        <dbReference type="ARBA" id="ARBA00022980"/>
    </source>
</evidence>
<reference evidence="6" key="1">
    <citation type="submission" date="2022-05" db="EMBL/GenBank/DDBJ databases">
        <authorList>
            <person name="Colautti A."/>
            <person name="Iacumin L."/>
        </authorList>
    </citation>
    <scope>NUCLEOTIDE SEQUENCE</scope>
    <source>
        <strain evidence="6">SK 55</strain>
    </source>
</reference>
<name>A0A9X3LGR6_9BACL</name>
<dbReference type="InterPro" id="IPR038584">
    <property type="entry name" value="Ribosomal_bL33_sf"/>
</dbReference>
<dbReference type="SUPFAM" id="SSF57829">
    <property type="entry name" value="Zn-binding ribosomal proteins"/>
    <property type="match status" value="1"/>
</dbReference>
<dbReference type="GO" id="GO:0005840">
    <property type="term" value="C:ribosome"/>
    <property type="evidence" value="ECO:0007669"/>
    <property type="project" value="UniProtKB-KW"/>
</dbReference>
<sequence length="49" mass="5451">MANKVVLSCVQCGSRNYTVPASKEGSSERLELKKYCSHCKAHTVHKQTL</sequence>
<dbReference type="GO" id="GO:0005737">
    <property type="term" value="C:cytoplasm"/>
    <property type="evidence" value="ECO:0007669"/>
    <property type="project" value="UniProtKB-ARBA"/>
</dbReference>
<dbReference type="Pfam" id="PF00471">
    <property type="entry name" value="Ribosomal_L33"/>
    <property type="match status" value="1"/>
</dbReference>
<evidence type="ECO:0000313" key="7">
    <source>
        <dbReference type="Proteomes" id="UP001152173"/>
    </source>
</evidence>
<proteinExistence type="inferred from homology"/>
<comment type="similarity">
    <text evidence="1 5">Belongs to the bacterial ribosomal protein bL33 family.</text>
</comment>
<evidence type="ECO:0000313" key="6">
    <source>
        <dbReference type="EMBL" id="MCZ8537643.1"/>
    </source>
</evidence>
<dbReference type="Proteomes" id="UP001152173">
    <property type="component" value="Unassembled WGS sequence"/>
</dbReference>
<protein>
    <recommendedName>
        <fullName evidence="4 5">Large ribosomal subunit protein bL33</fullName>
    </recommendedName>
</protein>
<dbReference type="Gene3D" id="2.20.28.120">
    <property type="entry name" value="Ribosomal protein L33"/>
    <property type="match status" value="1"/>
</dbReference>
<accession>A0A9X3LGR6</accession>
<dbReference type="GO" id="GO:0003735">
    <property type="term" value="F:structural constituent of ribosome"/>
    <property type="evidence" value="ECO:0007669"/>
    <property type="project" value="InterPro"/>
</dbReference>
<keyword evidence="3 5" id="KW-0687">Ribonucleoprotein</keyword>
<evidence type="ECO:0000256" key="5">
    <source>
        <dbReference type="HAMAP-Rule" id="MF_00294"/>
    </source>
</evidence>
<dbReference type="InterPro" id="IPR001705">
    <property type="entry name" value="Ribosomal_bL33"/>
</dbReference>
<dbReference type="RefSeq" id="WP_081637847.1">
    <property type="nucleotide sequence ID" value="NZ_JAMKBJ010000008.1"/>
</dbReference>
<comment type="caution">
    <text evidence="6">The sequence shown here is derived from an EMBL/GenBank/DDBJ whole genome shotgun (WGS) entry which is preliminary data.</text>
</comment>
<dbReference type="AlphaFoldDB" id="A0A9X3LGR6"/>
<keyword evidence="7" id="KW-1185">Reference proteome</keyword>
<dbReference type="HAMAP" id="MF_00294">
    <property type="entry name" value="Ribosomal_bL33"/>
    <property type="match status" value="1"/>
</dbReference>
<dbReference type="InterPro" id="IPR011332">
    <property type="entry name" value="Ribosomal_zn-bd"/>
</dbReference>
<dbReference type="EMBL" id="JAMKBJ010000008">
    <property type="protein sequence ID" value="MCZ8537643.1"/>
    <property type="molecule type" value="Genomic_DNA"/>
</dbReference>
<dbReference type="NCBIfam" id="NF001764">
    <property type="entry name" value="PRK00504.1"/>
    <property type="match status" value="1"/>
</dbReference>